<dbReference type="Proteomes" id="UP001148662">
    <property type="component" value="Unassembled WGS sequence"/>
</dbReference>
<organism evidence="1 2">
    <name type="scientific">Phlebia brevispora</name>
    <dbReference type="NCBI Taxonomy" id="194682"/>
    <lineage>
        <taxon>Eukaryota</taxon>
        <taxon>Fungi</taxon>
        <taxon>Dikarya</taxon>
        <taxon>Basidiomycota</taxon>
        <taxon>Agaricomycotina</taxon>
        <taxon>Agaricomycetes</taxon>
        <taxon>Polyporales</taxon>
        <taxon>Meruliaceae</taxon>
        <taxon>Phlebia</taxon>
    </lineage>
</organism>
<sequence>MKATCYWCNKEIIGTVKRCSRCRLTTYCSKSCQASSWKAGHRTNCTPHDSLAHGQPEKWSDEWRALELDKVLSRWLEEWRTVLRHFAVIALNLPNHGPERVATHCMTVWVQPNFMHEDKIRDYYIYNATVESIASLAEQFPNLKGLTSPSTPYTPVLDDAGTTFTMPDSPTVSSSSSSEQPEPSSSGLDIVESGSYDPTRVRFVLILQNYKQETQRVRCCLWNDLNIPRLRAMPKQTGDELAKDWDMILMYTVEKMLPRDLEEKLGSPRRTTRSRYD</sequence>
<proteinExistence type="predicted"/>
<keyword evidence="2" id="KW-1185">Reference proteome</keyword>
<reference evidence="1" key="1">
    <citation type="submission" date="2022-07" db="EMBL/GenBank/DDBJ databases">
        <title>Genome Sequence of Phlebia brevispora.</title>
        <authorList>
            <person name="Buettner E."/>
        </authorList>
    </citation>
    <scope>NUCLEOTIDE SEQUENCE</scope>
    <source>
        <strain evidence="1">MPL23</strain>
    </source>
</reference>
<name>A0ACC1T6T1_9APHY</name>
<dbReference type="EMBL" id="JANHOG010000418">
    <property type="protein sequence ID" value="KAJ3554561.1"/>
    <property type="molecule type" value="Genomic_DNA"/>
</dbReference>
<evidence type="ECO:0000313" key="2">
    <source>
        <dbReference type="Proteomes" id="UP001148662"/>
    </source>
</evidence>
<protein>
    <submittedName>
        <fullName evidence="1">Uncharacterized protein</fullName>
    </submittedName>
</protein>
<comment type="caution">
    <text evidence="1">The sequence shown here is derived from an EMBL/GenBank/DDBJ whole genome shotgun (WGS) entry which is preliminary data.</text>
</comment>
<gene>
    <name evidence="1" type="ORF">NM688_g3041</name>
</gene>
<accession>A0ACC1T6T1</accession>
<evidence type="ECO:0000313" key="1">
    <source>
        <dbReference type="EMBL" id="KAJ3554561.1"/>
    </source>
</evidence>